<dbReference type="GO" id="GO:0000160">
    <property type="term" value="P:phosphorelay signal transduction system"/>
    <property type="evidence" value="ECO:0007669"/>
    <property type="project" value="InterPro"/>
</dbReference>
<dbReference type="Proteomes" id="UP000005824">
    <property type="component" value="Unassembled WGS sequence"/>
</dbReference>
<dbReference type="PROSITE" id="PS50943">
    <property type="entry name" value="HTH_CROC1"/>
    <property type="match status" value="1"/>
</dbReference>
<dbReference type="eggNOG" id="COG3620">
    <property type="taxonomic scope" value="Bacteria"/>
</dbReference>
<dbReference type="InParanoid" id="B4D2K8"/>
<dbReference type="PANTHER" id="PTHR44520:SF1">
    <property type="entry name" value="TWO-COMPONENT SYSTEM REGULATORY PROTEIN"/>
    <property type="match status" value="1"/>
</dbReference>
<dbReference type="RefSeq" id="WP_006980458.1">
    <property type="nucleotide sequence ID" value="NZ_ABVL01000008.1"/>
</dbReference>
<keyword evidence="1" id="KW-0597">Phosphoprotein</keyword>
<dbReference type="InterPro" id="IPR010982">
    <property type="entry name" value="Lambda_DNA-bd_dom_sf"/>
</dbReference>
<dbReference type="SMART" id="SM00448">
    <property type="entry name" value="REC"/>
    <property type="match status" value="1"/>
</dbReference>
<dbReference type="Pfam" id="PF01381">
    <property type="entry name" value="HTH_3"/>
    <property type="match status" value="1"/>
</dbReference>
<dbReference type="Pfam" id="PF00072">
    <property type="entry name" value="Response_reg"/>
    <property type="match status" value="1"/>
</dbReference>
<dbReference type="InterPro" id="IPR052893">
    <property type="entry name" value="TCS_response_regulator"/>
</dbReference>
<dbReference type="InterPro" id="IPR001789">
    <property type="entry name" value="Sig_transdc_resp-reg_receiver"/>
</dbReference>
<dbReference type="AlphaFoldDB" id="B4D2K8"/>
<keyword evidence="5" id="KW-1185">Reference proteome</keyword>
<dbReference type="eggNOG" id="COG0745">
    <property type="taxonomic scope" value="Bacteria"/>
</dbReference>
<dbReference type="GO" id="GO:0003677">
    <property type="term" value="F:DNA binding"/>
    <property type="evidence" value="ECO:0007669"/>
    <property type="project" value="InterPro"/>
</dbReference>
<dbReference type="SUPFAM" id="SSF47413">
    <property type="entry name" value="lambda repressor-like DNA-binding domains"/>
    <property type="match status" value="1"/>
</dbReference>
<dbReference type="CDD" id="cd17557">
    <property type="entry name" value="REC_Rcp-like"/>
    <property type="match status" value="1"/>
</dbReference>
<dbReference type="CDD" id="cd00093">
    <property type="entry name" value="HTH_XRE"/>
    <property type="match status" value="1"/>
</dbReference>
<name>B4D2K8_9BACT</name>
<comment type="caution">
    <text evidence="4">The sequence shown here is derived from an EMBL/GenBank/DDBJ whole genome shotgun (WGS) entry which is preliminary data.</text>
</comment>
<dbReference type="Gene3D" id="1.10.260.40">
    <property type="entry name" value="lambda repressor-like DNA-binding domains"/>
    <property type="match status" value="1"/>
</dbReference>
<evidence type="ECO:0000259" key="3">
    <source>
        <dbReference type="PROSITE" id="PS50943"/>
    </source>
</evidence>
<proteinExistence type="predicted"/>
<sequence>MTDADLKSLFGTTIKSKRSELGMSQEELADRAGLHRTYVSDVERGMRNVSLISIEKLAHALGLSVWRLFEQASNGTAPDQLEILLVEDEPNDIELTQRAFKRARIVNPVHIVNDGIAALDFIYARGAYADRAGKAFPGVILLDLKLPKLDGLEVLRRIRQDERTRDIPVVILTASKFESDHAECRRLGINSYIVKPVDFRNFSESDTAVPVRLEAGEARTESRG</sequence>
<evidence type="ECO:0000313" key="4">
    <source>
        <dbReference type="EMBL" id="EDY19448.1"/>
    </source>
</evidence>
<dbReference type="PANTHER" id="PTHR44520">
    <property type="entry name" value="RESPONSE REGULATOR RCP1-RELATED"/>
    <property type="match status" value="1"/>
</dbReference>
<dbReference type="InterPro" id="IPR011006">
    <property type="entry name" value="CheY-like_superfamily"/>
</dbReference>
<accession>B4D2K8</accession>
<reference evidence="4 5" key="1">
    <citation type="journal article" date="2011" name="J. Bacteriol.">
        <title>Genome sequence of Chthoniobacter flavus Ellin428, an aerobic heterotrophic soil bacterium.</title>
        <authorList>
            <person name="Kant R."/>
            <person name="van Passel M.W."/>
            <person name="Palva A."/>
            <person name="Lucas S."/>
            <person name="Lapidus A."/>
            <person name="Glavina Del Rio T."/>
            <person name="Dalin E."/>
            <person name="Tice H."/>
            <person name="Bruce D."/>
            <person name="Goodwin L."/>
            <person name="Pitluck S."/>
            <person name="Larimer F.W."/>
            <person name="Land M.L."/>
            <person name="Hauser L."/>
            <person name="Sangwan P."/>
            <person name="de Vos W.M."/>
            <person name="Janssen P.H."/>
            <person name="Smidt H."/>
        </authorList>
    </citation>
    <scope>NUCLEOTIDE SEQUENCE [LARGE SCALE GENOMIC DNA]</scope>
    <source>
        <strain evidence="4 5">Ellin428</strain>
    </source>
</reference>
<dbReference type="EMBL" id="ABVL01000008">
    <property type="protein sequence ID" value="EDY19448.1"/>
    <property type="molecule type" value="Genomic_DNA"/>
</dbReference>
<dbReference type="InterPro" id="IPR001387">
    <property type="entry name" value="Cro/C1-type_HTH"/>
</dbReference>
<organism evidence="4 5">
    <name type="scientific">Chthoniobacter flavus Ellin428</name>
    <dbReference type="NCBI Taxonomy" id="497964"/>
    <lineage>
        <taxon>Bacteria</taxon>
        <taxon>Pseudomonadati</taxon>
        <taxon>Verrucomicrobiota</taxon>
        <taxon>Spartobacteria</taxon>
        <taxon>Chthoniobacterales</taxon>
        <taxon>Chthoniobacteraceae</taxon>
        <taxon>Chthoniobacter</taxon>
    </lineage>
</organism>
<dbReference type="PROSITE" id="PS50110">
    <property type="entry name" value="RESPONSE_REGULATORY"/>
    <property type="match status" value="1"/>
</dbReference>
<feature type="modified residue" description="4-aspartylphosphate" evidence="1">
    <location>
        <position position="143"/>
    </location>
</feature>
<feature type="domain" description="Response regulatory" evidence="2">
    <location>
        <begin position="82"/>
        <end position="210"/>
    </location>
</feature>
<dbReference type="SUPFAM" id="SSF52172">
    <property type="entry name" value="CheY-like"/>
    <property type="match status" value="1"/>
</dbReference>
<feature type="domain" description="HTH cro/C1-type" evidence="3">
    <location>
        <begin position="14"/>
        <end position="68"/>
    </location>
</feature>
<evidence type="ECO:0000313" key="5">
    <source>
        <dbReference type="Proteomes" id="UP000005824"/>
    </source>
</evidence>
<dbReference type="STRING" id="497964.CfE428DRAFT_3133"/>
<protein>
    <submittedName>
        <fullName evidence="4">Transcriptional regulator, XRE family</fullName>
    </submittedName>
</protein>
<evidence type="ECO:0000256" key="1">
    <source>
        <dbReference type="PROSITE-ProRule" id="PRU00169"/>
    </source>
</evidence>
<dbReference type="SMART" id="SM00530">
    <property type="entry name" value="HTH_XRE"/>
    <property type="match status" value="1"/>
</dbReference>
<gene>
    <name evidence="4" type="ORF">CfE428DRAFT_3133</name>
</gene>
<evidence type="ECO:0000259" key="2">
    <source>
        <dbReference type="PROSITE" id="PS50110"/>
    </source>
</evidence>
<dbReference type="Gene3D" id="3.40.50.2300">
    <property type="match status" value="1"/>
</dbReference>